<sequence>MLKRVPVTSQAQVMELFPLVAEIWREVFTEMIGAKQVERMLQEYQSPGAIWAEIQAGVRYFTLVQEDGEMVGYTAYSLVKPGILYISKLYLHEKARGQGFMREIFTWYDDLAKESNRRQQLRVNQNNANAIAVYQHQGFQIVGQEEVMIAPGLVMADYIFEK</sequence>
<dbReference type="Pfam" id="PF00583">
    <property type="entry name" value="Acetyltransf_1"/>
    <property type="match status" value="1"/>
</dbReference>
<evidence type="ECO:0000259" key="1">
    <source>
        <dbReference type="PROSITE" id="PS51186"/>
    </source>
</evidence>
<reference evidence="2" key="1">
    <citation type="submission" date="2023-03" db="EMBL/GenBank/DDBJ databases">
        <authorList>
            <person name="Shen W."/>
            <person name="Cai J."/>
        </authorList>
    </citation>
    <scope>NUCLEOTIDE SEQUENCE</scope>
    <source>
        <strain evidence="2">B226-2</strain>
    </source>
</reference>
<dbReference type="EMBL" id="JARQBJ010000001">
    <property type="protein sequence ID" value="MDT2809413.1"/>
    <property type="molecule type" value="Genomic_DNA"/>
</dbReference>
<organism evidence="2 3">
    <name type="scientific">Enterococcus asini</name>
    <dbReference type="NCBI Taxonomy" id="57732"/>
    <lineage>
        <taxon>Bacteria</taxon>
        <taxon>Bacillati</taxon>
        <taxon>Bacillota</taxon>
        <taxon>Bacilli</taxon>
        <taxon>Lactobacillales</taxon>
        <taxon>Enterococcaceae</taxon>
        <taxon>Enterococcus</taxon>
    </lineage>
</organism>
<name>A0AAW8TU39_9ENTE</name>
<dbReference type="Gene3D" id="3.40.630.30">
    <property type="match status" value="1"/>
</dbReference>
<dbReference type="InterPro" id="IPR016181">
    <property type="entry name" value="Acyl_CoA_acyltransferase"/>
</dbReference>
<dbReference type="PROSITE" id="PS51186">
    <property type="entry name" value="GNAT"/>
    <property type="match status" value="1"/>
</dbReference>
<evidence type="ECO:0000313" key="2">
    <source>
        <dbReference type="EMBL" id="MDT2809413.1"/>
    </source>
</evidence>
<dbReference type="CDD" id="cd04301">
    <property type="entry name" value="NAT_SF"/>
    <property type="match status" value="1"/>
</dbReference>
<dbReference type="RefSeq" id="WP_270596652.1">
    <property type="nucleotide sequence ID" value="NZ_JAQESC010000001.1"/>
</dbReference>
<gene>
    <name evidence="2" type="ORF">P7H43_02740</name>
</gene>
<evidence type="ECO:0000313" key="3">
    <source>
        <dbReference type="Proteomes" id="UP001256711"/>
    </source>
</evidence>
<dbReference type="InterPro" id="IPR000182">
    <property type="entry name" value="GNAT_dom"/>
</dbReference>
<feature type="domain" description="N-acetyltransferase" evidence="1">
    <location>
        <begin position="6"/>
        <end position="160"/>
    </location>
</feature>
<dbReference type="SUPFAM" id="SSF55729">
    <property type="entry name" value="Acyl-CoA N-acyltransferases (Nat)"/>
    <property type="match status" value="1"/>
</dbReference>
<accession>A0AAW8TU39</accession>
<proteinExistence type="predicted"/>
<dbReference type="Proteomes" id="UP001256711">
    <property type="component" value="Unassembled WGS sequence"/>
</dbReference>
<protein>
    <submittedName>
        <fullName evidence="2">GNAT family N-acetyltransferase</fullName>
    </submittedName>
</protein>
<dbReference type="GO" id="GO:0016747">
    <property type="term" value="F:acyltransferase activity, transferring groups other than amino-acyl groups"/>
    <property type="evidence" value="ECO:0007669"/>
    <property type="project" value="InterPro"/>
</dbReference>
<dbReference type="AlphaFoldDB" id="A0AAW8TU39"/>
<comment type="caution">
    <text evidence="2">The sequence shown here is derived from an EMBL/GenBank/DDBJ whole genome shotgun (WGS) entry which is preliminary data.</text>
</comment>